<feature type="region of interest" description="Disordered" evidence="2">
    <location>
        <begin position="1970"/>
        <end position="1990"/>
    </location>
</feature>
<dbReference type="InterPro" id="IPR016187">
    <property type="entry name" value="CTDL_fold"/>
</dbReference>
<dbReference type="SMART" id="SM00216">
    <property type="entry name" value="VWD"/>
    <property type="match status" value="1"/>
</dbReference>
<dbReference type="RefSeq" id="XP_022336487.1">
    <property type="nucleotide sequence ID" value="XM_022480779.1"/>
</dbReference>
<dbReference type="PROSITE" id="PS50041">
    <property type="entry name" value="C_TYPE_LECTIN_2"/>
    <property type="match status" value="2"/>
</dbReference>
<dbReference type="PROSITE" id="PS51233">
    <property type="entry name" value="VWFD"/>
    <property type="match status" value="1"/>
</dbReference>
<dbReference type="Pfam" id="PF26129">
    <property type="entry name" value="Vwde"/>
    <property type="match status" value="1"/>
</dbReference>
<dbReference type="CDD" id="cd00037">
    <property type="entry name" value="CLECT"/>
    <property type="match status" value="2"/>
</dbReference>
<keyword evidence="5" id="KW-1185">Reference proteome</keyword>
<dbReference type="PANTHER" id="PTHR22803">
    <property type="entry name" value="MANNOSE, PHOSPHOLIPASE, LECTIN RECEPTOR RELATED"/>
    <property type="match status" value="1"/>
</dbReference>
<feature type="domain" description="C-type lectin" evidence="3">
    <location>
        <begin position="48"/>
        <end position="162"/>
    </location>
</feature>
<keyword evidence="1" id="KW-1015">Disulfide bond</keyword>
<dbReference type="InterPro" id="IPR013320">
    <property type="entry name" value="ConA-like_dom_sf"/>
</dbReference>
<name>A0A8B8E774_CRAVI</name>
<dbReference type="Gene3D" id="2.10.25.10">
    <property type="entry name" value="Laminin"/>
    <property type="match status" value="1"/>
</dbReference>
<evidence type="ECO:0000256" key="1">
    <source>
        <dbReference type="ARBA" id="ARBA00023157"/>
    </source>
</evidence>
<dbReference type="OrthoDB" id="6162269at2759"/>
<evidence type="ECO:0000259" key="3">
    <source>
        <dbReference type="PROSITE" id="PS50041"/>
    </source>
</evidence>
<dbReference type="Pfam" id="PF00059">
    <property type="entry name" value="Lectin_C"/>
    <property type="match status" value="2"/>
</dbReference>
<evidence type="ECO:0000259" key="4">
    <source>
        <dbReference type="PROSITE" id="PS51233"/>
    </source>
</evidence>
<feature type="region of interest" description="Disordered" evidence="2">
    <location>
        <begin position="1473"/>
        <end position="1494"/>
    </location>
</feature>
<dbReference type="SUPFAM" id="SSF56436">
    <property type="entry name" value="C-type lectin-like"/>
    <property type="match status" value="2"/>
</dbReference>
<dbReference type="InterPro" id="IPR001846">
    <property type="entry name" value="VWF_type-D"/>
</dbReference>
<feature type="compositionally biased region" description="Low complexity" evidence="2">
    <location>
        <begin position="1971"/>
        <end position="1988"/>
    </location>
</feature>
<dbReference type="PROSITE" id="PS00615">
    <property type="entry name" value="C_TYPE_LECTIN_1"/>
    <property type="match status" value="1"/>
</dbReference>
<gene>
    <name evidence="6" type="primary">LOC111132867</name>
</gene>
<dbReference type="SUPFAM" id="SSF49899">
    <property type="entry name" value="Concanavalin A-like lectins/glucanases"/>
    <property type="match status" value="1"/>
</dbReference>
<feature type="domain" description="C-type lectin" evidence="3">
    <location>
        <begin position="177"/>
        <end position="283"/>
    </location>
</feature>
<dbReference type="KEGG" id="cvn:111132867"/>
<dbReference type="Gene3D" id="3.10.100.10">
    <property type="entry name" value="Mannose-Binding Protein A, subunit A"/>
    <property type="match status" value="2"/>
</dbReference>
<dbReference type="SMART" id="SM00034">
    <property type="entry name" value="CLECT"/>
    <property type="match status" value="2"/>
</dbReference>
<proteinExistence type="predicted"/>
<accession>A0A8B8E774</accession>
<evidence type="ECO:0000256" key="2">
    <source>
        <dbReference type="SAM" id="MobiDB-lite"/>
    </source>
</evidence>
<dbReference type="Proteomes" id="UP000694844">
    <property type="component" value="Chromosome 5"/>
</dbReference>
<feature type="domain" description="VWFD" evidence="4">
    <location>
        <begin position="528"/>
        <end position="716"/>
    </location>
</feature>
<sequence length="2273" mass="254842">MRKMDDACRVCFNSEIVLIVLLSLNFANVKSQEHRLMNNTCDDGWVQYNRSCYKYVPTATSWIGAYRACQAQNSYLADVHSDEELDFLINLVGRGIQFWLGGSDAAANFQWLWYSSTQPWNGIRWDINQPDNYRNSEQCIGLWNNRNVHDLNCEYKITFVCEKRVTLSFCDESWSTREGSCYKLFPQNVVWLNALRTCQRQEASLVSIGDASEQEYIKGLYITGHHTWTGGFDLPTENAWVWAGTTTPWKYTNWRHDQPNGRRNQNCLLLLQEGGGWNDASCQTHRSPFLCERNAIQLEERPLLSFANTVTDDHGKFVCSFSTNISDVDFWVQFYYNDTIVKEMILTDQNEESSLDAFTLTYEDQIKCAVTLCMPGNCSMRGSPRESIVSTAKAQVVSETQITVYEGSGPSYINVISTVPPHLYCNGGQREDNCGASVSVELIKGWEKVCHRSKEPISQAVFGMDPSHPTPCSYKMTNNTVSIPVKASYDDLVDRNQNRNIRVVFTVGNVTKEIAIIKVTVVDRDRIATCSSINDPHMTTFDGRYYDNYLEGEFILYRHRTLPYEVRSFFRRCNKKAACNCAVVVKSGNDVILVDICGPSMGKSRRFSIKLFLVGRLTTGTEVISHGGGQTYEVSLPTGTKVYIMVGRHFLNAKIVASTADFNNTEGLCGTFDGNRNNDLLKRDGTLYTRGGKQPNPFSLSWRVSEEESLYRGYCERDAPVSEPETYCDCLSGERAMCQGRMEVMSCAEIEKRRGLLNGQRGMKFITDDLIEDAEPPVGCFLPDRPNFEHDKNYTQEDPVWPTPSNTTEDMARKMCEDYLTGDKAGKVCMTLPGVDTTPIIQGCVDDIKIMDNFEWAKESLDNLQRECITVIEKDTDGWDNTTGGPPGDVVTVLCVNSCSGKGNCTDGVCECYPPWIGDDCSINSTVPPEVIVVGNGDPCDTVCSKCLSVNIQGENFADVDNLTCHYRILNVNLSPVSDVYKIKAKYLNSRLLTCKFPEKNFYAVAVSNDGIKLSEYVNYIIYDSHCHYCNISRCITRDDICKINGDCFVHGFVNPRNSMEVCNISLSTRQWHKTGVGNAPRKSYVFRDISNQSAITTDGSIIVRGSGPPVQVSTPSGGKALVLSGSQYLSLGDLTDTCFGDLEKSPLGMTITLSVKLTSSTSTCYVLSNGGEIPSHYGYALWYSKNYLHFRMNNKIKEWVASVPDIREDEFLRIQMKWSSQSGLQLIVGSEVKASTKTCASRVPHQYTVFTDLVIGGSSEKTKLCEMAIEYITFVCAFVNDTDFPPVPQTSTVAPCRVESSFRTEAVVISTSVLTGVLFPTVIVLCLILVCARRRRKKKRVKRLLWTEEMENNKETKSNVIGLNPVFLDDSGTAAYRHYWTGETPMWRLYRSFRYDGRPQQPTFSHSKEEVDLRTEKKVNPSWRIEREGNLMSTSGQRHGAYGFSNEHSTTTTTNTHQSYNNGNYEWHGELNSNRGRQNHRSVITDGQKRSSSGSRLYDRTIWVQDKDLGEDIAVYQSVKKDNNNMAASSHLRRHSEEILTSSSHRTIHTDEETMKTEVKNVQLKKATASTASTSRIEDKSYANLCQCCLAHNHFNAAMVNSNQAIEALQYMDSSCQTDLLPLPSTKEIQRTSAFFRNDQSTSQMQAGGLQGVTQTRSFYVKSTKPAPLVIDSSQWELHNVSQLNENRIKHEVPSKMVHTKAEEQSLKRAEGYGFENKGMIENCHYGTNASTQSQRRVTENSFSPSASGIEVQEGTLWLQSDGEEEMSTSSSTINGRFDTLGKKMQLKETDDTDEIYEIRTEWIPDVADTKYVTSFAKQIPNEENYSVSLDQGKMLDEAEAQQSGSHAFLTVKTATTGNNSGKIEKKAWTLEMNEKLSRENGQGIPLDEKKVILEDVQGRFVIHHENGHGILLQEGNSDSSVKRIEKVQHNGHPFMVGTVGCLEKEDASYAANTGGGANMSAQREVGFVSSTRSSSSHAAASLTKSSDQGVDVNVNPVSSKIGERNPKCLEYARVRVLVDQKPNVEQRNSFCETSTLKHDWKTEKGVGVNIENLSEMSDWSTEHIVSREKRLASRFTKDSMQRKEEQVEMKEKHIIGQEKIQLTEVQSDETLKLVSTGAENHSVDGDTVFYKPGGIMYRYTPDGTKEYVSKTKHSITGTTLEILPQLVESSISGRMETVFVKGDSVPEDQSLVRQVHRLGSDGTEEYVSKNKSGVFKTTSKIPHQMTEFGSSGEIETVFVQGDKLPEGQERVHGGKISKGLKIDPLKSKIQQ</sequence>
<dbReference type="InterPro" id="IPR016186">
    <property type="entry name" value="C-type_lectin-like/link_sf"/>
</dbReference>
<dbReference type="InterPro" id="IPR001304">
    <property type="entry name" value="C-type_lectin-like"/>
</dbReference>
<dbReference type="InterPro" id="IPR058727">
    <property type="entry name" value="Helical_Vwde"/>
</dbReference>
<dbReference type="InterPro" id="IPR018378">
    <property type="entry name" value="C-type_lectin_CS"/>
</dbReference>
<dbReference type="Pfam" id="PF00094">
    <property type="entry name" value="VWD"/>
    <property type="match status" value="1"/>
</dbReference>
<evidence type="ECO:0000313" key="6">
    <source>
        <dbReference type="RefSeq" id="XP_022336487.1"/>
    </source>
</evidence>
<evidence type="ECO:0000313" key="5">
    <source>
        <dbReference type="Proteomes" id="UP000694844"/>
    </source>
</evidence>
<organism evidence="5 6">
    <name type="scientific">Crassostrea virginica</name>
    <name type="common">Eastern oyster</name>
    <dbReference type="NCBI Taxonomy" id="6565"/>
    <lineage>
        <taxon>Eukaryota</taxon>
        <taxon>Metazoa</taxon>
        <taxon>Spiralia</taxon>
        <taxon>Lophotrochozoa</taxon>
        <taxon>Mollusca</taxon>
        <taxon>Bivalvia</taxon>
        <taxon>Autobranchia</taxon>
        <taxon>Pteriomorphia</taxon>
        <taxon>Ostreida</taxon>
        <taxon>Ostreoidea</taxon>
        <taxon>Ostreidae</taxon>
        <taxon>Crassostrea</taxon>
    </lineage>
</organism>
<dbReference type="InterPro" id="IPR050111">
    <property type="entry name" value="C-type_lectin/snaclec_domain"/>
</dbReference>
<protein>
    <submittedName>
        <fullName evidence="6">Uncharacterized protein LOC111132867 isoform X1</fullName>
    </submittedName>
</protein>
<dbReference type="GeneID" id="111132867"/>
<reference evidence="6" key="1">
    <citation type="submission" date="2025-08" db="UniProtKB">
        <authorList>
            <consortium name="RefSeq"/>
        </authorList>
    </citation>
    <scope>IDENTIFICATION</scope>
    <source>
        <tissue evidence="6">Whole sample</tissue>
    </source>
</reference>